<reference evidence="2" key="1">
    <citation type="journal article" date="2023" name="Mol. Biol. Evol.">
        <title>Third-Generation Sequencing Reveals the Adaptive Role of the Epigenome in Three Deep-Sea Polychaetes.</title>
        <authorList>
            <person name="Perez M."/>
            <person name="Aroh O."/>
            <person name="Sun Y."/>
            <person name="Lan Y."/>
            <person name="Juniper S.K."/>
            <person name="Young C.R."/>
            <person name="Angers B."/>
            <person name="Qian P.Y."/>
        </authorList>
    </citation>
    <scope>NUCLEOTIDE SEQUENCE</scope>
    <source>
        <strain evidence="2">R07B-5</strain>
    </source>
</reference>
<organism evidence="2 3">
    <name type="scientific">Ridgeia piscesae</name>
    <name type="common">Tubeworm</name>
    <dbReference type="NCBI Taxonomy" id="27915"/>
    <lineage>
        <taxon>Eukaryota</taxon>
        <taxon>Metazoa</taxon>
        <taxon>Spiralia</taxon>
        <taxon>Lophotrochozoa</taxon>
        <taxon>Annelida</taxon>
        <taxon>Polychaeta</taxon>
        <taxon>Sedentaria</taxon>
        <taxon>Canalipalpata</taxon>
        <taxon>Sabellida</taxon>
        <taxon>Siboglinidae</taxon>
        <taxon>Ridgeia</taxon>
    </lineage>
</organism>
<dbReference type="InterPro" id="IPR036388">
    <property type="entry name" value="WH-like_DNA-bd_sf"/>
</dbReference>
<dbReference type="EMBL" id="JAODUO010000218">
    <property type="protein sequence ID" value="KAK2185906.1"/>
    <property type="molecule type" value="Genomic_DNA"/>
</dbReference>
<evidence type="ECO:0000313" key="3">
    <source>
        <dbReference type="Proteomes" id="UP001209878"/>
    </source>
</evidence>
<dbReference type="Gene3D" id="1.10.10.10">
    <property type="entry name" value="Winged helix-like DNA-binding domain superfamily/Winged helix DNA-binding domain"/>
    <property type="match status" value="1"/>
</dbReference>
<dbReference type="InterPro" id="IPR015253">
    <property type="entry name" value="CST_STN1_C"/>
</dbReference>
<proteinExistence type="predicted"/>
<accession>A0AAD9P0S9</accession>
<dbReference type="Proteomes" id="UP001209878">
    <property type="component" value="Unassembled WGS sequence"/>
</dbReference>
<dbReference type="AlphaFoldDB" id="A0AAD9P0S9"/>
<sequence>MELPQLYRTCYDVPFCLPTGTEDVTAGGDKGDISDKSEVEMVKVVAMAILSYVMRNHIETTGLEQCMLGDLWEETIPSWLHSRDTTSASRLVRTALERLEQDGHLVKKQGTKHDYLVVAESTSLGLAILTILRRDCPKPEYADDGCHYLYIFDELRKQLQFANITKNATCQALDRLEEQSDIISMTEDHYTIFL</sequence>
<name>A0AAD9P0S9_RIDPI</name>
<protein>
    <recommendedName>
        <fullName evidence="1">Stn1 C-terminal domain-containing protein</fullName>
    </recommendedName>
</protein>
<feature type="domain" description="Stn1 C-terminal" evidence="1">
    <location>
        <begin position="86"/>
        <end position="193"/>
    </location>
</feature>
<evidence type="ECO:0000259" key="1">
    <source>
        <dbReference type="Pfam" id="PF09170"/>
    </source>
</evidence>
<dbReference type="Pfam" id="PF09170">
    <property type="entry name" value="STN1_2"/>
    <property type="match status" value="1"/>
</dbReference>
<gene>
    <name evidence="2" type="ORF">NP493_217g01022</name>
</gene>
<comment type="caution">
    <text evidence="2">The sequence shown here is derived from an EMBL/GenBank/DDBJ whole genome shotgun (WGS) entry which is preliminary data.</text>
</comment>
<evidence type="ECO:0000313" key="2">
    <source>
        <dbReference type="EMBL" id="KAK2185906.1"/>
    </source>
</evidence>
<keyword evidence="3" id="KW-1185">Reference proteome</keyword>